<keyword evidence="8" id="KW-0732">Signal</keyword>
<dbReference type="GO" id="GO:0030245">
    <property type="term" value="P:cellulose catabolic process"/>
    <property type="evidence" value="ECO:0007669"/>
    <property type="project" value="UniProtKB-KW"/>
</dbReference>
<evidence type="ECO:0000256" key="5">
    <source>
        <dbReference type="ARBA" id="ARBA00023295"/>
    </source>
</evidence>
<keyword evidence="2 7" id="KW-0378">Hydrolase</keyword>
<evidence type="ECO:0000313" key="11">
    <source>
        <dbReference type="Proteomes" id="UP000435649"/>
    </source>
</evidence>
<accession>A0A844FZX9</accession>
<name>A0A844FZX9_9BACT</name>
<reference evidence="10 11" key="1">
    <citation type="submission" date="2019-08" db="EMBL/GenBank/DDBJ databases">
        <title>In-depth cultivation of the pig gut microbiome towards novel bacterial diversity and tailored functional studies.</title>
        <authorList>
            <person name="Wylensek D."/>
            <person name="Hitch T.C.A."/>
            <person name="Clavel T."/>
        </authorList>
    </citation>
    <scope>NUCLEOTIDE SEQUENCE [LARGE SCALE GENOMIC DNA]</scope>
    <source>
        <strain evidence="10 11">BBE-744-WT-12</strain>
    </source>
</reference>
<protein>
    <submittedName>
        <fullName evidence="10">Glycoside hydrolase family 5 protein</fullName>
    </submittedName>
</protein>
<dbReference type="InterPro" id="IPR017853">
    <property type="entry name" value="GH"/>
</dbReference>
<dbReference type="InterPro" id="IPR001547">
    <property type="entry name" value="Glyco_hydro_5"/>
</dbReference>
<dbReference type="InterPro" id="IPR050386">
    <property type="entry name" value="Glycosyl_hydrolase_5"/>
</dbReference>
<dbReference type="Proteomes" id="UP000435649">
    <property type="component" value="Unassembled WGS sequence"/>
</dbReference>
<evidence type="ECO:0000256" key="4">
    <source>
        <dbReference type="ARBA" id="ARBA00023277"/>
    </source>
</evidence>
<keyword evidence="11" id="KW-1185">Reference proteome</keyword>
<feature type="domain" description="Glycoside hydrolase family 5" evidence="9">
    <location>
        <begin position="217"/>
        <end position="484"/>
    </location>
</feature>
<dbReference type="GO" id="GO:0009986">
    <property type="term" value="C:cell surface"/>
    <property type="evidence" value="ECO:0007669"/>
    <property type="project" value="TreeGrafter"/>
</dbReference>
<dbReference type="AlphaFoldDB" id="A0A844FZX9"/>
<dbReference type="GO" id="GO:0005576">
    <property type="term" value="C:extracellular region"/>
    <property type="evidence" value="ECO:0007669"/>
    <property type="project" value="TreeGrafter"/>
</dbReference>
<dbReference type="SUPFAM" id="SSF51445">
    <property type="entry name" value="(Trans)glycosidases"/>
    <property type="match status" value="1"/>
</dbReference>
<evidence type="ECO:0000256" key="3">
    <source>
        <dbReference type="ARBA" id="ARBA00023001"/>
    </source>
</evidence>
<dbReference type="PANTHER" id="PTHR31297:SF41">
    <property type="entry name" value="ENDOGLUCANASE, PUTATIVE (AFU_ORTHOLOGUE AFUA_5G01830)-RELATED"/>
    <property type="match status" value="1"/>
</dbReference>
<dbReference type="EMBL" id="VUNS01000006">
    <property type="protein sequence ID" value="MST96867.1"/>
    <property type="molecule type" value="Genomic_DNA"/>
</dbReference>
<comment type="similarity">
    <text evidence="1 7">Belongs to the glycosyl hydrolase 5 (cellulase A) family.</text>
</comment>
<organism evidence="10 11">
    <name type="scientific">Victivallis lenta</name>
    <dbReference type="NCBI Taxonomy" id="2606640"/>
    <lineage>
        <taxon>Bacteria</taxon>
        <taxon>Pseudomonadati</taxon>
        <taxon>Lentisphaerota</taxon>
        <taxon>Lentisphaeria</taxon>
        <taxon>Victivallales</taxon>
        <taxon>Victivallaceae</taxon>
        <taxon>Victivallis</taxon>
    </lineage>
</organism>
<evidence type="ECO:0000259" key="9">
    <source>
        <dbReference type="Pfam" id="PF00150"/>
    </source>
</evidence>
<gene>
    <name evidence="10" type="ORF">FYJ85_07375</name>
</gene>
<evidence type="ECO:0000256" key="7">
    <source>
        <dbReference type="RuleBase" id="RU361153"/>
    </source>
</evidence>
<keyword evidence="5 7" id="KW-0326">Glycosidase</keyword>
<feature type="chain" id="PRO_5032508126" evidence="8">
    <location>
        <begin position="32"/>
        <end position="522"/>
    </location>
</feature>
<evidence type="ECO:0000256" key="6">
    <source>
        <dbReference type="ARBA" id="ARBA00023326"/>
    </source>
</evidence>
<keyword evidence="3" id="KW-0136">Cellulose degradation</keyword>
<evidence type="ECO:0000256" key="2">
    <source>
        <dbReference type="ARBA" id="ARBA00022801"/>
    </source>
</evidence>
<evidence type="ECO:0000313" key="10">
    <source>
        <dbReference type="EMBL" id="MST96867.1"/>
    </source>
</evidence>
<feature type="signal peptide" evidence="8">
    <location>
        <begin position="1"/>
        <end position="31"/>
    </location>
</feature>
<proteinExistence type="inferred from homology"/>
<evidence type="ECO:0000256" key="1">
    <source>
        <dbReference type="ARBA" id="ARBA00005641"/>
    </source>
</evidence>
<dbReference type="Pfam" id="PF00150">
    <property type="entry name" value="Cellulase"/>
    <property type="match status" value="1"/>
</dbReference>
<evidence type="ECO:0000256" key="8">
    <source>
        <dbReference type="SAM" id="SignalP"/>
    </source>
</evidence>
<dbReference type="Gene3D" id="3.20.20.80">
    <property type="entry name" value="Glycosidases"/>
    <property type="match status" value="1"/>
</dbReference>
<keyword evidence="4" id="KW-0119">Carbohydrate metabolism</keyword>
<dbReference type="Gene3D" id="2.60.120.260">
    <property type="entry name" value="Galactose-binding domain-like"/>
    <property type="match status" value="1"/>
</dbReference>
<dbReference type="GO" id="GO:0008422">
    <property type="term" value="F:beta-glucosidase activity"/>
    <property type="evidence" value="ECO:0007669"/>
    <property type="project" value="TreeGrafter"/>
</dbReference>
<dbReference type="PANTHER" id="PTHR31297">
    <property type="entry name" value="GLUCAN ENDO-1,6-BETA-GLUCOSIDASE B"/>
    <property type="match status" value="1"/>
</dbReference>
<keyword evidence="6" id="KW-0624">Polysaccharide degradation</keyword>
<comment type="caution">
    <text evidence="10">The sequence shown here is derived from an EMBL/GenBank/DDBJ whole genome shotgun (WGS) entry which is preliminary data.</text>
</comment>
<sequence length="522" mass="58794">MEQTVRTVRNGIMMKSLILALFCGAAMLLPAAEEVVYRNDFNSPASTGEWNFGPNMRFDAKGGIDNSGCIVVTNSKEEDSSLAGIPLDVEKLRGRAIMAEGWMKAENVTRPKLSYLGPKLMLGIAYNDGRKDHPDQEKVIGSYDWRKFTVFARIPHSAKSVDLCIGLQGCAGKISIDNLKVVLLPAPAIPKDGLKQQLPVQKETKFRGVMSGGDLSPAAFRELNEVWNANLIRFQLSRRRNEDHTTEEGFRKIIARGLSELDAILPAARANGIKILIDMHVGPGTSLNELLSNKLSWEPAMQQLLADIWREIAEKYKDEPAIWGYDLLNEPREENYIYTPDGGLDWNRLAEKIAKAIREVDPDTPIIIEPAQWGGAAGFENLIPVDVPNVIYSFHIYSPGEFTHQGVHNRPAGIVYPGMIAGKMWNKAMLEKEMAPVIEFQKKYRVPIYVGEFGVARWAPGAEQWLDDVISIFEEHGWDWTYHAFREYDGWDAEIGPVKSDTRRIGDTPRRRVLLKYMKRNQ</sequence>